<dbReference type="Gene3D" id="1.20.5.510">
    <property type="entry name" value="Single helix bin"/>
    <property type="match status" value="1"/>
</dbReference>
<evidence type="ECO:0000256" key="8">
    <source>
        <dbReference type="ARBA" id="ARBA00022475"/>
    </source>
</evidence>
<keyword evidence="14" id="KW-1133">Transmembrane helix</keyword>
<evidence type="ECO:0000256" key="4">
    <source>
        <dbReference type="ARBA" id="ARBA00011649"/>
    </source>
</evidence>
<dbReference type="InterPro" id="IPR006311">
    <property type="entry name" value="TAT_signal"/>
</dbReference>
<dbReference type="PRINTS" id="PR00162">
    <property type="entry name" value="RIESKE"/>
</dbReference>
<evidence type="ECO:0000256" key="6">
    <source>
        <dbReference type="ARBA" id="ARBA00019816"/>
    </source>
</evidence>
<dbReference type="InterPro" id="IPR017941">
    <property type="entry name" value="Rieske_2Fe-2S"/>
</dbReference>
<evidence type="ECO:0000259" key="22">
    <source>
        <dbReference type="PROSITE" id="PS51296"/>
    </source>
</evidence>
<reference evidence="24" key="1">
    <citation type="submission" date="2016-03" db="EMBL/GenBank/DDBJ databases">
        <title>Complete genome sequence of Solimmundus cernigliae, representing a novel lineage of polycyclic aromatic hydrocarbon degraders within the Gammaproteobacteria.</title>
        <authorList>
            <person name="Singleton D.R."/>
            <person name="Dickey A.N."/>
            <person name="Scholl E.H."/>
            <person name="Wright F.A."/>
            <person name="Aitken M.D."/>
        </authorList>
    </citation>
    <scope>NUCLEOTIDE SEQUENCE [LARGE SCALE GENOMIC DNA]</scope>
    <source>
        <strain evidence="24">TR3.2</strain>
    </source>
</reference>
<organism evidence="23 24">
    <name type="scientific">Immundisolibacter cernigliae</name>
    <dbReference type="NCBI Taxonomy" id="1810504"/>
    <lineage>
        <taxon>Bacteria</taxon>
        <taxon>Pseudomonadati</taxon>
        <taxon>Pseudomonadota</taxon>
        <taxon>Gammaproteobacteria</taxon>
        <taxon>Immundisolibacterales</taxon>
        <taxon>Immundisolibacteraceae</taxon>
        <taxon>Immundisolibacter</taxon>
    </lineage>
</organism>
<evidence type="ECO:0000256" key="17">
    <source>
        <dbReference type="ARBA" id="ARBA00023136"/>
    </source>
</evidence>
<evidence type="ECO:0000256" key="21">
    <source>
        <dbReference type="RuleBase" id="RU004497"/>
    </source>
</evidence>
<sequence>MANDAVDPARRRLLAGTAGALGGVGLAATAVPFISSMQPSAKAQAAGGPVEVDIGRLAPGELMVIEWRRKPVWILRRTQEELDNLAKVSADALRDPESTQSEQPTYATNAQRSFKPEYLVLLGVCTHLGCSPQLRPQVGDLDADWQGGFLCPCHGGRYDLAGRVYKGVPPPLNLPVPPHKYLTDTRLVIGEDQETA</sequence>
<evidence type="ECO:0000256" key="12">
    <source>
        <dbReference type="ARBA" id="ARBA00022967"/>
    </source>
</evidence>
<dbReference type="Pfam" id="PF00355">
    <property type="entry name" value="Rieske"/>
    <property type="match status" value="1"/>
</dbReference>
<dbReference type="EC" id="7.1.1.8" evidence="5 20"/>
<comment type="similarity">
    <text evidence="3">Belongs to the Rieske iron-sulfur protein family.</text>
</comment>
<evidence type="ECO:0000256" key="11">
    <source>
        <dbReference type="ARBA" id="ARBA00022723"/>
    </source>
</evidence>
<keyword evidence="13 20" id="KW-0249">Electron transport</keyword>
<evidence type="ECO:0000256" key="15">
    <source>
        <dbReference type="ARBA" id="ARBA00023004"/>
    </source>
</evidence>
<dbReference type="PROSITE" id="PS51296">
    <property type="entry name" value="RIESKE"/>
    <property type="match status" value="1"/>
</dbReference>
<keyword evidence="10" id="KW-0001">2Fe-2S</keyword>
<evidence type="ECO:0000256" key="9">
    <source>
        <dbReference type="ARBA" id="ARBA00022692"/>
    </source>
</evidence>
<dbReference type="NCBIfam" id="TIGR01416">
    <property type="entry name" value="Rieske_proteo"/>
    <property type="match status" value="1"/>
</dbReference>
<comment type="miscellaneous">
    <text evidence="20">The Rieske protein is a high potential 2Fe-2S protein.</text>
</comment>
<dbReference type="PROSITE" id="PS51318">
    <property type="entry name" value="TAT"/>
    <property type="match status" value="1"/>
</dbReference>
<comment type="subunit">
    <text evidence="4 21">The main subunits of complex b-c1 are: cytochrome b, cytochrome c1 and the Rieske protein.</text>
</comment>
<dbReference type="Pfam" id="PF10399">
    <property type="entry name" value="UCR_Fe-S_N"/>
    <property type="match status" value="1"/>
</dbReference>
<evidence type="ECO:0000256" key="16">
    <source>
        <dbReference type="ARBA" id="ARBA00023014"/>
    </source>
</evidence>
<dbReference type="InterPro" id="IPR019470">
    <property type="entry name" value="Ubiq_cytC_Rdtase_Fe-S_su_TAT"/>
</dbReference>
<keyword evidence="18" id="KW-1015">Disulfide bond</keyword>
<evidence type="ECO:0000256" key="13">
    <source>
        <dbReference type="ARBA" id="ARBA00022982"/>
    </source>
</evidence>
<evidence type="ECO:0000256" key="10">
    <source>
        <dbReference type="ARBA" id="ARBA00022714"/>
    </source>
</evidence>
<comment type="subcellular location">
    <subcellularLocation>
        <location evidence="2">Cell membrane</location>
        <topology evidence="2">Single-pass membrane protein</topology>
    </subcellularLocation>
</comment>
<dbReference type="CDD" id="cd03470">
    <property type="entry name" value="Rieske_cytochrome_bc1"/>
    <property type="match status" value="1"/>
</dbReference>
<evidence type="ECO:0000256" key="19">
    <source>
        <dbReference type="ARBA" id="ARBA00029351"/>
    </source>
</evidence>
<evidence type="ECO:0000256" key="1">
    <source>
        <dbReference type="ARBA" id="ARBA00002444"/>
    </source>
</evidence>
<keyword evidence="9" id="KW-0812">Transmembrane</keyword>
<dbReference type="SUPFAM" id="SSF50022">
    <property type="entry name" value="ISP domain"/>
    <property type="match status" value="1"/>
</dbReference>
<dbReference type="KEGG" id="gbi:PG2T_01420"/>
<gene>
    <name evidence="23" type="ORF">PG2T_01420</name>
</gene>
<comment type="cofactor">
    <cofactor evidence="20">
        <name>[2Fe-2S] cluster</name>
        <dbReference type="ChEBI" id="CHEBI:190135"/>
    </cofactor>
    <text evidence="20">Binds 1 [2Fe-2S] cluster per subunit.</text>
</comment>
<dbReference type="Proteomes" id="UP000092952">
    <property type="component" value="Chromosome"/>
</dbReference>
<dbReference type="AlphaFoldDB" id="A0A1B1YQC7"/>
<evidence type="ECO:0000256" key="2">
    <source>
        <dbReference type="ARBA" id="ARBA00004162"/>
    </source>
</evidence>
<evidence type="ECO:0000256" key="14">
    <source>
        <dbReference type="ARBA" id="ARBA00022989"/>
    </source>
</evidence>
<dbReference type="STRING" id="1810504.PG2T_01420"/>
<evidence type="ECO:0000256" key="7">
    <source>
        <dbReference type="ARBA" id="ARBA00022448"/>
    </source>
</evidence>
<dbReference type="InterPro" id="IPR006317">
    <property type="entry name" value="Ubiquinol_cyt_c_Rdtase_Fe-S-su"/>
</dbReference>
<keyword evidence="24" id="KW-1185">Reference proteome</keyword>
<keyword evidence="16" id="KW-0411">Iron-sulfur</keyword>
<evidence type="ECO:0000313" key="23">
    <source>
        <dbReference type="EMBL" id="ANX02978.1"/>
    </source>
</evidence>
<dbReference type="PANTHER" id="PTHR10134">
    <property type="entry name" value="CYTOCHROME B-C1 COMPLEX SUBUNIT RIESKE, MITOCHONDRIAL"/>
    <property type="match status" value="1"/>
</dbReference>
<dbReference type="GO" id="GO:0005886">
    <property type="term" value="C:plasma membrane"/>
    <property type="evidence" value="ECO:0007669"/>
    <property type="project" value="UniProtKB-SubCell"/>
</dbReference>
<evidence type="ECO:0000256" key="20">
    <source>
        <dbReference type="RuleBase" id="RU004494"/>
    </source>
</evidence>
<evidence type="ECO:0000256" key="18">
    <source>
        <dbReference type="ARBA" id="ARBA00023157"/>
    </source>
</evidence>
<keyword evidence="11" id="KW-0479">Metal-binding</keyword>
<keyword evidence="17" id="KW-0472">Membrane</keyword>
<dbReference type="RefSeq" id="WP_068802490.1">
    <property type="nucleotide sequence ID" value="NZ_CP014671.1"/>
</dbReference>
<proteinExistence type="inferred from homology"/>
<dbReference type="InterPro" id="IPR014349">
    <property type="entry name" value="Rieske_Fe-S_prot"/>
</dbReference>
<dbReference type="OrthoDB" id="9767869at2"/>
<dbReference type="EMBL" id="CP014671">
    <property type="protein sequence ID" value="ANX02978.1"/>
    <property type="molecule type" value="Genomic_DNA"/>
</dbReference>
<keyword evidence="15" id="KW-0408">Iron</keyword>
<dbReference type="InterPro" id="IPR005805">
    <property type="entry name" value="Rieske_Fe-S_prot_C"/>
</dbReference>
<accession>A0A1B1YQC7</accession>
<dbReference type="GO" id="GO:0008121">
    <property type="term" value="F:quinol-cytochrome-c reductase activity"/>
    <property type="evidence" value="ECO:0007669"/>
    <property type="project" value="UniProtKB-EC"/>
</dbReference>
<evidence type="ECO:0000256" key="3">
    <source>
        <dbReference type="ARBA" id="ARBA00010651"/>
    </source>
</evidence>
<dbReference type="GO" id="GO:0051537">
    <property type="term" value="F:2 iron, 2 sulfur cluster binding"/>
    <property type="evidence" value="ECO:0007669"/>
    <property type="project" value="UniProtKB-KW"/>
</dbReference>
<comment type="catalytic activity">
    <reaction evidence="19 20">
        <text>a quinol + 2 Fe(III)-[cytochrome c](out) = a quinone + 2 Fe(II)-[cytochrome c](out) + 2 H(+)(out)</text>
        <dbReference type="Rhea" id="RHEA:11484"/>
        <dbReference type="Rhea" id="RHEA-COMP:10350"/>
        <dbReference type="Rhea" id="RHEA-COMP:14399"/>
        <dbReference type="ChEBI" id="CHEBI:15378"/>
        <dbReference type="ChEBI" id="CHEBI:24646"/>
        <dbReference type="ChEBI" id="CHEBI:29033"/>
        <dbReference type="ChEBI" id="CHEBI:29034"/>
        <dbReference type="ChEBI" id="CHEBI:132124"/>
        <dbReference type="EC" id="7.1.1.8"/>
    </reaction>
</comment>
<dbReference type="GO" id="GO:0046872">
    <property type="term" value="F:metal ion binding"/>
    <property type="evidence" value="ECO:0007669"/>
    <property type="project" value="UniProtKB-KW"/>
</dbReference>
<dbReference type="InterPro" id="IPR036922">
    <property type="entry name" value="Rieske_2Fe-2S_sf"/>
</dbReference>
<evidence type="ECO:0000313" key="24">
    <source>
        <dbReference type="Proteomes" id="UP000092952"/>
    </source>
</evidence>
<dbReference type="InParanoid" id="A0A1B1YQC7"/>
<evidence type="ECO:0000256" key="5">
    <source>
        <dbReference type="ARBA" id="ARBA00012951"/>
    </source>
</evidence>
<keyword evidence="12" id="KW-1278">Translocase</keyword>
<name>A0A1B1YQC7_9GAMM</name>
<keyword evidence="8" id="KW-1003">Cell membrane</keyword>
<feature type="domain" description="Rieske" evidence="22">
    <location>
        <begin position="85"/>
        <end position="188"/>
    </location>
</feature>
<keyword evidence="7 20" id="KW-0813">Transport</keyword>
<dbReference type="Gene3D" id="2.102.10.10">
    <property type="entry name" value="Rieske [2Fe-2S] iron-sulphur domain"/>
    <property type="match status" value="1"/>
</dbReference>
<protein>
    <recommendedName>
        <fullName evidence="6 20">Ubiquinol-cytochrome c reductase iron-sulfur subunit</fullName>
        <ecNumber evidence="5 20">7.1.1.8</ecNumber>
    </recommendedName>
</protein>
<comment type="function">
    <text evidence="1">Component of the ubiquinol-cytochrome c reductase complex (complex III or cytochrome b-c1 complex), which is a respiratory chain that generates an electrochemical potential coupled to ATP synthesis.</text>
</comment>